<evidence type="ECO:0000259" key="2">
    <source>
        <dbReference type="Pfam" id="PF09830"/>
    </source>
</evidence>
<evidence type="ECO:0000256" key="1">
    <source>
        <dbReference type="PIRSR" id="PIRSR000846-1"/>
    </source>
</evidence>
<dbReference type="Pfam" id="PF19327">
    <property type="entry name" value="Ap4A_phos_N"/>
    <property type="match status" value="1"/>
</dbReference>
<dbReference type="InterPro" id="IPR036265">
    <property type="entry name" value="HIT-like_sf"/>
</dbReference>
<comment type="caution">
    <text evidence="4">The sequence shown here is derived from an EMBL/GenBank/DDBJ whole genome shotgun (WGS) entry which is preliminary data.</text>
</comment>
<dbReference type="AlphaFoldDB" id="A0A972FA35"/>
<accession>A0A972FA35</accession>
<dbReference type="InterPro" id="IPR019200">
    <property type="entry name" value="ATP_adenylylTrfase_C"/>
</dbReference>
<dbReference type="InterPro" id="IPR009163">
    <property type="entry name" value="Ap4A_phos1/2"/>
</dbReference>
<keyword evidence="5" id="KW-1185">Reference proteome</keyword>
<organism evidence="4 5">
    <name type="scientific">Azoarcus taiwanensis</name>
    <dbReference type="NCBI Taxonomy" id="666964"/>
    <lineage>
        <taxon>Bacteria</taxon>
        <taxon>Pseudomonadati</taxon>
        <taxon>Pseudomonadota</taxon>
        <taxon>Betaproteobacteria</taxon>
        <taxon>Rhodocyclales</taxon>
        <taxon>Zoogloeaceae</taxon>
        <taxon>Azoarcus</taxon>
    </lineage>
</organism>
<feature type="domain" description="Ap4A phosphorylase 1/2 N-terminal" evidence="3">
    <location>
        <begin position="4"/>
        <end position="146"/>
    </location>
</feature>
<dbReference type="PANTHER" id="PTHR38420">
    <property type="entry name" value="AP-4-A PHOSPHORYLASE II"/>
    <property type="match status" value="1"/>
</dbReference>
<evidence type="ECO:0000259" key="3">
    <source>
        <dbReference type="Pfam" id="PF19327"/>
    </source>
</evidence>
<gene>
    <name evidence="4" type="ORF">GPA21_19845</name>
</gene>
<evidence type="ECO:0000313" key="5">
    <source>
        <dbReference type="Proteomes" id="UP000599523"/>
    </source>
</evidence>
<dbReference type="PIRSF" id="PIRSF000846">
    <property type="entry name" value="ATP_adenylyltr"/>
    <property type="match status" value="1"/>
</dbReference>
<feature type="active site" description="Nucleophile" evidence="1">
    <location>
        <position position="140"/>
    </location>
</feature>
<evidence type="ECO:0000313" key="4">
    <source>
        <dbReference type="EMBL" id="NMG05194.1"/>
    </source>
</evidence>
<dbReference type="GO" id="GO:0009117">
    <property type="term" value="P:nucleotide metabolic process"/>
    <property type="evidence" value="ECO:0007669"/>
    <property type="project" value="InterPro"/>
</dbReference>
<dbReference type="InterPro" id="IPR045759">
    <property type="entry name" value="Ap4A_phos1/2_N"/>
</dbReference>
<reference evidence="4" key="1">
    <citation type="submission" date="2019-12" db="EMBL/GenBank/DDBJ databases">
        <title>Comparative genomics gives insights into the taxonomy of the Azoarcus-Aromatoleum group and reveals separate origins of nif in the plant-associated Azoarcus and non-plant-associated Aromatoleum sub-groups.</title>
        <authorList>
            <person name="Lafos M."/>
            <person name="Maluk M."/>
            <person name="Batista M."/>
            <person name="Junghare M."/>
            <person name="Carmona M."/>
            <person name="Faoro H."/>
            <person name="Cruz L.M."/>
            <person name="Battistoni F."/>
            <person name="De Souza E."/>
            <person name="Pedrosa F."/>
            <person name="Chen W.-M."/>
            <person name="Poole P.S."/>
            <person name="Dixon R.A."/>
            <person name="James E.K."/>
        </authorList>
    </citation>
    <scope>NUCLEOTIDE SEQUENCE</scope>
    <source>
        <strain evidence="4">NSC3</strain>
    </source>
</reference>
<dbReference type="Proteomes" id="UP000599523">
    <property type="component" value="Unassembled WGS sequence"/>
</dbReference>
<dbReference type="InterPro" id="IPR043171">
    <property type="entry name" value="Ap4A_phos1/2-like"/>
</dbReference>
<dbReference type="EMBL" id="WTVM01000235">
    <property type="protein sequence ID" value="NMG05194.1"/>
    <property type="molecule type" value="Genomic_DNA"/>
</dbReference>
<dbReference type="Pfam" id="PF09830">
    <property type="entry name" value="ATP_transf"/>
    <property type="match status" value="1"/>
</dbReference>
<name>A0A972FA35_9RHOO</name>
<proteinExistence type="predicted"/>
<dbReference type="Gene3D" id="3.30.428.70">
    <property type="match status" value="1"/>
</dbReference>
<dbReference type="PANTHER" id="PTHR38420:SF1">
    <property type="entry name" value="PUTATIVE (AFU_ORTHOLOGUE AFUA_5G14690)-RELATED"/>
    <property type="match status" value="1"/>
</dbReference>
<sequence>MIDRVIAQARVDGVLLEIETEQEWIEDKGIPFIVRWITSLVSKDAARARAAGEKRAAFNPFLPPDPKLIIGDLGPDHRVVLNKYPVIQRHLLMVTRRFEPQTAALHESDFRALALTLARLGGLGFYNGGSEAGASQPHKHLQWIPATPGGAGLTRFTDRLSAAPLLEPHHRSGLPWRHAFVRHAGPLGVNAEQLQQAFLLACEATGLPPAADPMPPYNLLADSQWLLVVPRSREQHEGISVNALGYAGSLFVRRPEQIDLVRRIGPLDLLTAVAT</sequence>
<dbReference type="GO" id="GO:0005524">
    <property type="term" value="F:ATP binding"/>
    <property type="evidence" value="ECO:0007669"/>
    <property type="project" value="InterPro"/>
</dbReference>
<dbReference type="SUPFAM" id="SSF54197">
    <property type="entry name" value="HIT-like"/>
    <property type="match status" value="1"/>
</dbReference>
<dbReference type="GO" id="GO:0003877">
    <property type="term" value="F:ATP:ADP adenylyltransferase activity"/>
    <property type="evidence" value="ECO:0007669"/>
    <property type="project" value="InterPro"/>
</dbReference>
<protein>
    <submittedName>
        <fullName evidence="4">Phosphorylase</fullName>
    </submittedName>
</protein>
<feature type="domain" description="ATP adenylyltransferase C-terminal" evidence="2">
    <location>
        <begin position="173"/>
        <end position="274"/>
    </location>
</feature>